<protein>
    <submittedName>
        <fullName evidence="1">Tfp pilus assembly protein PilX</fullName>
    </submittedName>
</protein>
<dbReference type="AlphaFoldDB" id="A0A4R6QIX5"/>
<keyword evidence="2" id="KW-1185">Reference proteome</keyword>
<proteinExistence type="predicted"/>
<dbReference type="RefSeq" id="WP_133702806.1">
    <property type="nucleotide sequence ID" value="NZ_SNXS01000006.1"/>
</dbReference>
<sequence>MKRIQRLASNGAARLQRGVSMLFSLIAVVVLTLGAVALVRTVDTGALVLGNLGFKQDALAAGSVATESAITWLQANVGPTLDAENQALGYYHTSRAALDPTGRTVATAAASLVLVDWDSNDCAVPGRNDRPTVCLKAAAAIKVGGGNVSRYVITRLCEIVPGSDPPLKDCAQPVTASTKTSSQRGSISYSASKHFSDKTAGTYYRIVTRTVGVRGTVAYAETLVHF</sequence>
<reference evidence="1 2" key="1">
    <citation type="submission" date="2019-03" db="EMBL/GenBank/DDBJ databases">
        <title>Genomic Encyclopedia of Type Strains, Phase IV (KMG-IV): sequencing the most valuable type-strain genomes for metagenomic binning, comparative biology and taxonomic classification.</title>
        <authorList>
            <person name="Goeker M."/>
        </authorList>
    </citation>
    <scope>NUCLEOTIDE SEQUENCE [LARGE SCALE GENOMIC DNA]</scope>
    <source>
        <strain evidence="1 2">DSM 16998</strain>
    </source>
</reference>
<evidence type="ECO:0000313" key="1">
    <source>
        <dbReference type="EMBL" id="TDP62783.1"/>
    </source>
</evidence>
<dbReference type="InParanoid" id="A0A4R6QIX5"/>
<dbReference type="EMBL" id="SNXS01000006">
    <property type="protein sequence ID" value="TDP62783.1"/>
    <property type="molecule type" value="Genomic_DNA"/>
</dbReference>
<dbReference type="OrthoDB" id="5954007at2"/>
<evidence type="ECO:0000313" key="2">
    <source>
        <dbReference type="Proteomes" id="UP000295361"/>
    </source>
</evidence>
<organism evidence="1 2">
    <name type="scientific">Roseateles toxinivorans</name>
    <dbReference type="NCBI Taxonomy" id="270368"/>
    <lineage>
        <taxon>Bacteria</taxon>
        <taxon>Pseudomonadati</taxon>
        <taxon>Pseudomonadota</taxon>
        <taxon>Betaproteobacteria</taxon>
        <taxon>Burkholderiales</taxon>
        <taxon>Sphaerotilaceae</taxon>
        <taxon>Roseateles</taxon>
    </lineage>
</organism>
<comment type="caution">
    <text evidence="1">The sequence shown here is derived from an EMBL/GenBank/DDBJ whole genome shotgun (WGS) entry which is preliminary data.</text>
</comment>
<accession>A0A4R6QIX5</accession>
<name>A0A4R6QIX5_9BURK</name>
<dbReference type="Proteomes" id="UP000295361">
    <property type="component" value="Unassembled WGS sequence"/>
</dbReference>
<gene>
    <name evidence="1" type="ORF">DES47_10678</name>
</gene>